<name>A0A1I0JND7_9FIRM</name>
<feature type="transmembrane region" description="Helical" evidence="5">
    <location>
        <begin position="99"/>
        <end position="123"/>
    </location>
</feature>
<evidence type="ECO:0000256" key="2">
    <source>
        <dbReference type="ARBA" id="ARBA00022692"/>
    </source>
</evidence>
<reference evidence="7" key="1">
    <citation type="submission" date="2016-10" db="EMBL/GenBank/DDBJ databases">
        <authorList>
            <person name="Varghese N."/>
            <person name="Submissions S."/>
        </authorList>
    </citation>
    <scope>NUCLEOTIDE SEQUENCE [LARGE SCALE GENOMIC DNA]</scope>
    <source>
        <strain evidence="7">NLAE-zl-G277</strain>
    </source>
</reference>
<keyword evidence="7" id="KW-1185">Reference proteome</keyword>
<dbReference type="AlphaFoldDB" id="A0A1I0JND7"/>
<dbReference type="PANTHER" id="PTHR31746:SF2">
    <property type="entry name" value="TRANSMEMBRANE PROTEIN 229A"/>
    <property type="match status" value="1"/>
</dbReference>
<keyword evidence="3 5" id="KW-1133">Transmembrane helix</keyword>
<dbReference type="EMBL" id="FOIM01000033">
    <property type="protein sequence ID" value="SEU11996.1"/>
    <property type="molecule type" value="Genomic_DNA"/>
</dbReference>
<comment type="subcellular location">
    <subcellularLocation>
        <location evidence="1">Membrane</location>
        <topology evidence="1">Multi-pass membrane protein</topology>
    </subcellularLocation>
</comment>
<organism evidence="6 7">
    <name type="scientific">Enterocloster lavalensis</name>
    <dbReference type="NCBI Taxonomy" id="460384"/>
    <lineage>
        <taxon>Bacteria</taxon>
        <taxon>Bacillati</taxon>
        <taxon>Bacillota</taxon>
        <taxon>Clostridia</taxon>
        <taxon>Lachnospirales</taxon>
        <taxon>Lachnospiraceae</taxon>
        <taxon>Enterocloster</taxon>
    </lineage>
</organism>
<dbReference type="InterPro" id="IPR010540">
    <property type="entry name" value="CmpB_TMEM229"/>
</dbReference>
<dbReference type="GO" id="GO:0016020">
    <property type="term" value="C:membrane"/>
    <property type="evidence" value="ECO:0007669"/>
    <property type="project" value="UniProtKB-SubCell"/>
</dbReference>
<dbReference type="GeneID" id="93279536"/>
<protein>
    <submittedName>
        <fullName evidence="6">Putative ABC-transporter type IV</fullName>
    </submittedName>
</protein>
<keyword evidence="4 5" id="KW-0472">Membrane</keyword>
<evidence type="ECO:0000313" key="6">
    <source>
        <dbReference type="EMBL" id="SEU11996.1"/>
    </source>
</evidence>
<dbReference type="STRING" id="460384.SAMN05216313_1337"/>
<feature type="transmembrane region" description="Helical" evidence="5">
    <location>
        <begin position="60"/>
        <end position="78"/>
    </location>
</feature>
<dbReference type="PANTHER" id="PTHR31746">
    <property type="entry name" value="TRANSMEMBRANE PROTEIN 229 FAMILY MEMBER"/>
    <property type="match status" value="1"/>
</dbReference>
<dbReference type="Pfam" id="PF06541">
    <property type="entry name" value="ABC_trans_CmpB"/>
    <property type="match status" value="1"/>
</dbReference>
<accession>A0A1I0JND7</accession>
<evidence type="ECO:0000256" key="4">
    <source>
        <dbReference type="ARBA" id="ARBA00023136"/>
    </source>
</evidence>
<keyword evidence="2 5" id="KW-0812">Transmembrane</keyword>
<evidence type="ECO:0000256" key="3">
    <source>
        <dbReference type="ARBA" id="ARBA00022989"/>
    </source>
</evidence>
<feature type="transmembrane region" description="Helical" evidence="5">
    <location>
        <begin position="143"/>
        <end position="160"/>
    </location>
</feature>
<proteinExistence type="predicted"/>
<evidence type="ECO:0000313" key="7">
    <source>
        <dbReference type="Proteomes" id="UP000198508"/>
    </source>
</evidence>
<evidence type="ECO:0000256" key="5">
    <source>
        <dbReference type="SAM" id="Phobius"/>
    </source>
</evidence>
<evidence type="ECO:0000256" key="1">
    <source>
        <dbReference type="ARBA" id="ARBA00004141"/>
    </source>
</evidence>
<dbReference type="Proteomes" id="UP000198508">
    <property type="component" value="Unassembled WGS sequence"/>
</dbReference>
<gene>
    <name evidence="6" type="ORF">SAMN05216313_1337</name>
</gene>
<dbReference type="RefSeq" id="WP_330391521.1">
    <property type="nucleotide sequence ID" value="NZ_CABJCG010000005.1"/>
</dbReference>
<sequence length="170" mass="19242">MYGTAGLLSILWFMKTLNLKQFLINFCRCGIAGWCLEVMFTSVDSIMAGDWRLMGRTSLIMFPIYGMGALLGPISGMMDSWLSDLPGFEEASRERISPLALAIRHGLLFMVMIFIAEYVTGIWLTGAGICPWDYSRWPDNVDGVIRLNFAPLWFFTGLLFERITKSKSRS</sequence>
<feature type="transmembrane region" description="Helical" evidence="5">
    <location>
        <begin position="22"/>
        <end position="40"/>
    </location>
</feature>